<dbReference type="RefSeq" id="WP_114055990.1">
    <property type="nucleotide sequence ID" value="NZ_CP030862.1"/>
</dbReference>
<dbReference type="GO" id="GO:0016491">
    <property type="term" value="F:oxidoreductase activity"/>
    <property type="evidence" value="ECO:0007669"/>
    <property type="project" value="InterPro"/>
</dbReference>
<dbReference type="Pfam" id="PF09995">
    <property type="entry name" value="MPAB_Lcp_cat"/>
    <property type="match status" value="1"/>
</dbReference>
<sequence length="474" mass="52748">MTRTSLPAPAGLLRRILGEQRIGLVAWRLLVLQTAHPAVAAGTAHYSTYRAHPWRRIQHTMDSGTRLFFAGPEDRERETARLARTHRRIRGTDDAGRPYTAEDPEVRAWVMVTLYEAMTAMRTLSGDPLTAVELDTLYAEFKEVCAALDIPAESLPPTAADVPAYVDRTVREVLEYGEQVRYLLFDMLREAPAPRRLGRLRPLWPLLRAVAARTLTALTVADLPPAWHERFGTPRPRSAAALSWAVHRGMRQITTLLPDRVRYRHHPDGGTGARPARQGRPRRAVPALRLPRPRTADSRPARLEAFFRQVLDQTGDGRVNSADLQAMVHNVCWQLELPAEQEDVLYAAFESWWRHLCAGTDADGDGGVDCAEFVTAMLTGLDRDPDYLEKGLVPAMRALFRAADTDGSGHLCADEYRTLFGGKRIHPAELNHGFRQLDADGDGRVAEAEFVAAFTDFFTARTDSAAGTALLGRP</sequence>
<reference evidence="3 4" key="1">
    <citation type="submission" date="2018-01" db="EMBL/GenBank/DDBJ databases">
        <title>Draft genome Sequence of streptomyces globosus LZH-48.</title>
        <authorList>
            <person name="Ran K."/>
            <person name="Li Z."/>
            <person name="Wei S."/>
            <person name="Dong R."/>
        </authorList>
    </citation>
    <scope>NUCLEOTIDE SEQUENCE [LARGE SCALE GENOMIC DNA]</scope>
    <source>
        <strain evidence="3 4">LZH-48</strain>
    </source>
</reference>
<dbReference type="InterPro" id="IPR011992">
    <property type="entry name" value="EF-hand-dom_pair"/>
</dbReference>
<dbReference type="PROSITE" id="PS50222">
    <property type="entry name" value="EF_HAND_2"/>
    <property type="match status" value="2"/>
</dbReference>
<dbReference type="SUPFAM" id="SSF47473">
    <property type="entry name" value="EF-hand"/>
    <property type="match status" value="1"/>
</dbReference>
<dbReference type="SMART" id="SM00054">
    <property type="entry name" value="EFh"/>
    <property type="match status" value="4"/>
</dbReference>
<protein>
    <submittedName>
        <fullName evidence="3">Calcium-binding protein</fullName>
    </submittedName>
</protein>
<feature type="region of interest" description="Disordered" evidence="1">
    <location>
        <begin position="265"/>
        <end position="284"/>
    </location>
</feature>
<dbReference type="InterPro" id="IPR002048">
    <property type="entry name" value="EF_hand_dom"/>
</dbReference>
<keyword evidence="4" id="KW-1185">Reference proteome</keyword>
<dbReference type="GO" id="GO:0005509">
    <property type="term" value="F:calcium ion binding"/>
    <property type="evidence" value="ECO:0007669"/>
    <property type="project" value="InterPro"/>
</dbReference>
<dbReference type="PANTHER" id="PTHR36151:SF3">
    <property type="entry name" value="ER-BOUND OXYGENASE MPAB_MPAB'_RUBBER OXYGENASE CATALYTIC DOMAIN-CONTAINING PROTEIN"/>
    <property type="match status" value="1"/>
</dbReference>
<dbReference type="Proteomes" id="UP000252004">
    <property type="component" value="Chromosome"/>
</dbReference>
<dbReference type="OrthoDB" id="3456672at2"/>
<evidence type="ECO:0000256" key="1">
    <source>
        <dbReference type="SAM" id="MobiDB-lite"/>
    </source>
</evidence>
<dbReference type="Pfam" id="PF13499">
    <property type="entry name" value="EF-hand_7"/>
    <property type="match status" value="1"/>
</dbReference>
<dbReference type="KEGG" id="sgz:C0216_16290"/>
<dbReference type="PANTHER" id="PTHR36151">
    <property type="entry name" value="BLR2777 PROTEIN"/>
    <property type="match status" value="1"/>
</dbReference>
<gene>
    <name evidence="3" type="ORF">C0216_16290</name>
</gene>
<proteinExistence type="predicted"/>
<evidence type="ECO:0000313" key="3">
    <source>
        <dbReference type="EMBL" id="AXE24801.1"/>
    </source>
</evidence>
<accession>A0A344U1N0</accession>
<dbReference type="PROSITE" id="PS00018">
    <property type="entry name" value="EF_HAND_1"/>
    <property type="match status" value="1"/>
</dbReference>
<dbReference type="AlphaFoldDB" id="A0A344U1N0"/>
<evidence type="ECO:0000313" key="4">
    <source>
        <dbReference type="Proteomes" id="UP000252004"/>
    </source>
</evidence>
<evidence type="ECO:0000259" key="2">
    <source>
        <dbReference type="PROSITE" id="PS50222"/>
    </source>
</evidence>
<organism evidence="3 4">
    <name type="scientific">Streptomyces globosus</name>
    <dbReference type="NCBI Taxonomy" id="68209"/>
    <lineage>
        <taxon>Bacteria</taxon>
        <taxon>Bacillati</taxon>
        <taxon>Actinomycetota</taxon>
        <taxon>Actinomycetes</taxon>
        <taxon>Kitasatosporales</taxon>
        <taxon>Streptomycetaceae</taxon>
        <taxon>Streptomyces</taxon>
    </lineage>
</organism>
<name>A0A344U1N0_9ACTN</name>
<dbReference type="Gene3D" id="1.10.238.10">
    <property type="entry name" value="EF-hand"/>
    <property type="match status" value="1"/>
</dbReference>
<feature type="domain" description="EF-hand" evidence="2">
    <location>
        <begin position="298"/>
        <end position="334"/>
    </location>
</feature>
<dbReference type="InterPro" id="IPR018247">
    <property type="entry name" value="EF_Hand_1_Ca_BS"/>
</dbReference>
<dbReference type="EMBL" id="CP030862">
    <property type="protein sequence ID" value="AXE24801.1"/>
    <property type="molecule type" value="Genomic_DNA"/>
</dbReference>
<dbReference type="InterPro" id="IPR018713">
    <property type="entry name" value="MPAB/Lcp_cat_dom"/>
</dbReference>
<feature type="domain" description="EF-hand" evidence="2">
    <location>
        <begin position="425"/>
        <end position="460"/>
    </location>
</feature>